<gene>
    <name evidence="2" type="ORF">ACFQ3F_19750</name>
</gene>
<sequence>MTQQPSTSTGRTIGLIVGIVLLVIVLFCSGIVALFVWFLTNVKHAVSDFDPHREGGRDNPITVAVGQAFDIDGIDYAAGWTYGDGTIAGLKGSNRRDDGRSRSVFLTFTFVTADRVEVGEVTCSSSGSIAHGNSEELDCQGSGKVSATYDHVDVSASY</sequence>
<evidence type="ECO:0000313" key="3">
    <source>
        <dbReference type="Proteomes" id="UP001597229"/>
    </source>
</evidence>
<keyword evidence="1" id="KW-1133">Transmembrane helix</keyword>
<dbReference type="RefSeq" id="WP_367921219.1">
    <property type="nucleotide sequence ID" value="NZ_BAABAC010000040.1"/>
</dbReference>
<proteinExistence type="predicted"/>
<organism evidence="2 3">
    <name type="scientific">Nocardioides ginsengisoli</name>
    <dbReference type="NCBI Taxonomy" id="363868"/>
    <lineage>
        <taxon>Bacteria</taxon>
        <taxon>Bacillati</taxon>
        <taxon>Actinomycetota</taxon>
        <taxon>Actinomycetes</taxon>
        <taxon>Propionibacteriales</taxon>
        <taxon>Nocardioidaceae</taxon>
        <taxon>Nocardioides</taxon>
    </lineage>
</organism>
<protein>
    <recommendedName>
        <fullName evidence="4">MmpS family membrane protein</fullName>
    </recommendedName>
</protein>
<evidence type="ECO:0000313" key="2">
    <source>
        <dbReference type="EMBL" id="MFD1250042.1"/>
    </source>
</evidence>
<keyword evidence="1" id="KW-0812">Transmembrane</keyword>
<evidence type="ECO:0000256" key="1">
    <source>
        <dbReference type="SAM" id="Phobius"/>
    </source>
</evidence>
<keyword evidence="1" id="KW-0472">Membrane</keyword>
<evidence type="ECO:0008006" key="4">
    <source>
        <dbReference type="Google" id="ProtNLM"/>
    </source>
</evidence>
<keyword evidence="3" id="KW-1185">Reference proteome</keyword>
<accession>A0ABW3W5A9</accession>
<name>A0ABW3W5A9_9ACTN</name>
<feature type="transmembrane region" description="Helical" evidence="1">
    <location>
        <begin position="12"/>
        <end position="39"/>
    </location>
</feature>
<comment type="caution">
    <text evidence="2">The sequence shown here is derived from an EMBL/GenBank/DDBJ whole genome shotgun (WGS) entry which is preliminary data.</text>
</comment>
<dbReference type="Proteomes" id="UP001597229">
    <property type="component" value="Unassembled WGS sequence"/>
</dbReference>
<reference evidence="3" key="1">
    <citation type="journal article" date="2019" name="Int. J. Syst. Evol. Microbiol.">
        <title>The Global Catalogue of Microorganisms (GCM) 10K type strain sequencing project: providing services to taxonomists for standard genome sequencing and annotation.</title>
        <authorList>
            <consortium name="The Broad Institute Genomics Platform"/>
            <consortium name="The Broad Institute Genome Sequencing Center for Infectious Disease"/>
            <person name="Wu L."/>
            <person name="Ma J."/>
        </authorList>
    </citation>
    <scope>NUCLEOTIDE SEQUENCE [LARGE SCALE GENOMIC DNA]</scope>
    <source>
        <strain evidence="3">CCUG 52478</strain>
    </source>
</reference>
<dbReference type="EMBL" id="JBHTLX010000023">
    <property type="protein sequence ID" value="MFD1250042.1"/>
    <property type="molecule type" value="Genomic_DNA"/>
</dbReference>